<proteinExistence type="predicted"/>
<sequence>MKHRNHQNSNDDRLGIDGKEKYIKNENEINHNIYSTNSTRTNSTTDKNMNETGTIITRSGSTESPRSSTSSFPAYLDNSNSPGPNGSLSQPNIEHRISSRHSSMALFQEGLRSPFYNGSIFDDATDAMNVCPIFEKEKNFDQLVR</sequence>
<evidence type="ECO:0000313" key="2">
    <source>
        <dbReference type="EMBL" id="KPM11214.1"/>
    </source>
</evidence>
<gene>
    <name evidence="2" type="ORF">QR98_0097840</name>
</gene>
<dbReference type="EMBL" id="JXLN01016676">
    <property type="protein sequence ID" value="KPM11214.1"/>
    <property type="molecule type" value="Genomic_DNA"/>
</dbReference>
<feature type="compositionally biased region" description="Low complexity" evidence="1">
    <location>
        <begin position="35"/>
        <end position="45"/>
    </location>
</feature>
<evidence type="ECO:0000313" key="3">
    <source>
        <dbReference type="Proteomes" id="UP000616769"/>
    </source>
</evidence>
<organism evidence="2 3">
    <name type="scientific">Sarcoptes scabiei</name>
    <name type="common">Itch mite</name>
    <name type="synonym">Acarus scabiei</name>
    <dbReference type="NCBI Taxonomy" id="52283"/>
    <lineage>
        <taxon>Eukaryota</taxon>
        <taxon>Metazoa</taxon>
        <taxon>Ecdysozoa</taxon>
        <taxon>Arthropoda</taxon>
        <taxon>Chelicerata</taxon>
        <taxon>Arachnida</taxon>
        <taxon>Acari</taxon>
        <taxon>Acariformes</taxon>
        <taxon>Sarcoptiformes</taxon>
        <taxon>Astigmata</taxon>
        <taxon>Psoroptidia</taxon>
        <taxon>Sarcoptoidea</taxon>
        <taxon>Sarcoptidae</taxon>
        <taxon>Sarcoptinae</taxon>
        <taxon>Sarcoptes</taxon>
    </lineage>
</organism>
<dbReference type="AlphaFoldDB" id="A0A132AJQ0"/>
<feature type="region of interest" description="Disordered" evidence="1">
    <location>
        <begin position="35"/>
        <end position="92"/>
    </location>
</feature>
<feature type="compositionally biased region" description="Polar residues" evidence="1">
    <location>
        <begin position="46"/>
        <end position="56"/>
    </location>
</feature>
<dbReference type="Proteomes" id="UP000616769">
    <property type="component" value="Unassembled WGS sequence"/>
</dbReference>
<protein>
    <submittedName>
        <fullName evidence="2">Uncharacterized protein</fullName>
    </submittedName>
</protein>
<reference evidence="2 3" key="1">
    <citation type="journal article" date="2015" name="Parasit. Vectors">
        <title>Draft genome of the scabies mite.</title>
        <authorList>
            <person name="Rider S.D.Jr."/>
            <person name="Morgan M.S."/>
            <person name="Arlian L.G."/>
        </authorList>
    </citation>
    <scope>NUCLEOTIDE SEQUENCE [LARGE SCALE GENOMIC DNA]</scope>
    <source>
        <strain evidence="2">Arlian Lab</strain>
    </source>
</reference>
<evidence type="ECO:0000256" key="1">
    <source>
        <dbReference type="SAM" id="MobiDB-lite"/>
    </source>
</evidence>
<dbReference type="VEuPathDB" id="VectorBase:SSCA001847"/>
<feature type="compositionally biased region" description="Low complexity" evidence="1">
    <location>
        <begin position="57"/>
        <end position="71"/>
    </location>
</feature>
<feature type="compositionally biased region" description="Low complexity" evidence="1">
    <location>
        <begin position="78"/>
        <end position="92"/>
    </location>
</feature>
<name>A0A132AJQ0_SARSC</name>
<comment type="caution">
    <text evidence="2">The sequence shown here is derived from an EMBL/GenBank/DDBJ whole genome shotgun (WGS) entry which is preliminary data.</text>
</comment>
<accession>A0A132AJQ0</accession>